<evidence type="ECO:0000256" key="4">
    <source>
        <dbReference type="ARBA" id="ARBA00022692"/>
    </source>
</evidence>
<dbReference type="Proteomes" id="UP000186096">
    <property type="component" value="Unassembled WGS sequence"/>
</dbReference>
<dbReference type="PANTHER" id="PTHR30193">
    <property type="entry name" value="ABC TRANSPORTER PERMEASE PROTEIN"/>
    <property type="match status" value="1"/>
</dbReference>
<evidence type="ECO:0000256" key="5">
    <source>
        <dbReference type="ARBA" id="ARBA00022989"/>
    </source>
</evidence>
<dbReference type="OrthoDB" id="34224at2"/>
<protein>
    <submittedName>
        <fullName evidence="9">Cellobiose transport system permease protein</fullName>
    </submittedName>
</protein>
<dbReference type="PANTHER" id="PTHR30193:SF37">
    <property type="entry name" value="INNER MEMBRANE ABC TRANSPORTER PERMEASE PROTEIN YCJO"/>
    <property type="match status" value="1"/>
</dbReference>
<evidence type="ECO:0000256" key="6">
    <source>
        <dbReference type="ARBA" id="ARBA00023136"/>
    </source>
</evidence>
<gene>
    <name evidence="9" type="ORF">SAMN05421833_11562</name>
</gene>
<dbReference type="EMBL" id="FTNI01000015">
    <property type="protein sequence ID" value="SIR77568.1"/>
    <property type="molecule type" value="Genomic_DNA"/>
</dbReference>
<feature type="transmembrane region" description="Helical" evidence="7">
    <location>
        <begin position="92"/>
        <end position="110"/>
    </location>
</feature>
<evidence type="ECO:0000313" key="9">
    <source>
        <dbReference type="EMBL" id="SIR77568.1"/>
    </source>
</evidence>
<dbReference type="STRING" id="58117.SAMN05421833_11562"/>
<dbReference type="Gene3D" id="1.10.3720.10">
    <property type="entry name" value="MetI-like"/>
    <property type="match status" value="1"/>
</dbReference>
<dbReference type="CDD" id="cd06261">
    <property type="entry name" value="TM_PBP2"/>
    <property type="match status" value="1"/>
</dbReference>
<keyword evidence="10" id="KW-1185">Reference proteome</keyword>
<sequence>MTTSITPTKAGLPPAPPVEAARRGFTEIIAPYAYIAPFFVLFAVFGLIPLLFTFYVALFDWNPIGEHVFVGMDNFSRLVGDVRFWNAARNTVSIWLLSTVPQLLIALVLAHMLNHVRLRLAVFFRMTMLVPYITSVAATAIVFAQMFDRDYGLLNWLLSLVGFEHIDFIQSVTGSHVLIAVMVTWRWFGYTALLYLASLQAVPRAIYEAAAVDGAGGVRQFLHISLPALRPVIVFTIVTSTIGGLQIFTEPLLINRGAASTCGPIRQCQTLTLFLFEQGFTQFKFGYAAAIGVALFVMVVALAGLNYFLSTRIRPVKG</sequence>
<keyword evidence="4 7" id="KW-0812">Transmembrane</keyword>
<dbReference type="GO" id="GO:0055085">
    <property type="term" value="P:transmembrane transport"/>
    <property type="evidence" value="ECO:0007669"/>
    <property type="project" value="InterPro"/>
</dbReference>
<evidence type="ECO:0000256" key="2">
    <source>
        <dbReference type="ARBA" id="ARBA00022448"/>
    </source>
</evidence>
<feature type="domain" description="ABC transmembrane type-1" evidence="8">
    <location>
        <begin position="88"/>
        <end position="306"/>
    </location>
</feature>
<reference evidence="10" key="1">
    <citation type="submission" date="2017-01" db="EMBL/GenBank/DDBJ databases">
        <authorList>
            <person name="Varghese N."/>
            <person name="Submissions S."/>
        </authorList>
    </citation>
    <scope>NUCLEOTIDE SEQUENCE [LARGE SCALE GENOMIC DNA]</scope>
    <source>
        <strain evidence="10">ATCC 12950</strain>
    </source>
</reference>
<accession>A0A1N7DPA5</accession>
<keyword evidence="2 7" id="KW-0813">Transport</keyword>
<evidence type="ECO:0000259" key="8">
    <source>
        <dbReference type="PROSITE" id="PS50928"/>
    </source>
</evidence>
<keyword evidence="3" id="KW-1003">Cell membrane</keyword>
<feature type="transmembrane region" description="Helical" evidence="7">
    <location>
        <begin position="122"/>
        <end position="147"/>
    </location>
</feature>
<keyword evidence="6 7" id="KW-0472">Membrane</keyword>
<evidence type="ECO:0000256" key="1">
    <source>
        <dbReference type="ARBA" id="ARBA00004651"/>
    </source>
</evidence>
<comment type="similarity">
    <text evidence="7">Belongs to the binding-protein-dependent transport system permease family.</text>
</comment>
<evidence type="ECO:0000256" key="7">
    <source>
        <dbReference type="RuleBase" id="RU363032"/>
    </source>
</evidence>
<feature type="transmembrane region" description="Helical" evidence="7">
    <location>
        <begin position="285"/>
        <end position="309"/>
    </location>
</feature>
<dbReference type="PROSITE" id="PS50928">
    <property type="entry name" value="ABC_TM1"/>
    <property type="match status" value="1"/>
</dbReference>
<dbReference type="Pfam" id="PF00528">
    <property type="entry name" value="BPD_transp_1"/>
    <property type="match status" value="1"/>
</dbReference>
<dbReference type="InterPro" id="IPR035906">
    <property type="entry name" value="MetI-like_sf"/>
</dbReference>
<dbReference type="AlphaFoldDB" id="A0A1N7DPA5"/>
<dbReference type="InterPro" id="IPR051393">
    <property type="entry name" value="ABC_transporter_permease"/>
</dbReference>
<feature type="transmembrane region" description="Helical" evidence="7">
    <location>
        <begin position="177"/>
        <end position="197"/>
    </location>
</feature>
<comment type="subcellular location">
    <subcellularLocation>
        <location evidence="1 7">Cell membrane</location>
        <topology evidence="1 7">Multi-pass membrane protein</topology>
    </subcellularLocation>
</comment>
<dbReference type="GO" id="GO:0005886">
    <property type="term" value="C:plasma membrane"/>
    <property type="evidence" value="ECO:0007669"/>
    <property type="project" value="UniProtKB-SubCell"/>
</dbReference>
<dbReference type="RefSeq" id="WP_076437091.1">
    <property type="nucleotide sequence ID" value="NZ_FTNI01000015.1"/>
</dbReference>
<proteinExistence type="inferred from homology"/>
<evidence type="ECO:0000256" key="3">
    <source>
        <dbReference type="ARBA" id="ARBA00022475"/>
    </source>
</evidence>
<feature type="transmembrane region" description="Helical" evidence="7">
    <location>
        <begin position="32"/>
        <end position="58"/>
    </location>
</feature>
<organism evidence="9 10">
    <name type="scientific">Microbispora rosea</name>
    <dbReference type="NCBI Taxonomy" id="58117"/>
    <lineage>
        <taxon>Bacteria</taxon>
        <taxon>Bacillati</taxon>
        <taxon>Actinomycetota</taxon>
        <taxon>Actinomycetes</taxon>
        <taxon>Streptosporangiales</taxon>
        <taxon>Streptosporangiaceae</taxon>
        <taxon>Microbispora</taxon>
    </lineage>
</organism>
<keyword evidence="5 7" id="KW-1133">Transmembrane helix</keyword>
<evidence type="ECO:0000313" key="10">
    <source>
        <dbReference type="Proteomes" id="UP000186096"/>
    </source>
</evidence>
<name>A0A1N7DPA5_9ACTN</name>
<feature type="transmembrane region" description="Helical" evidence="7">
    <location>
        <begin position="228"/>
        <end position="248"/>
    </location>
</feature>
<dbReference type="InterPro" id="IPR000515">
    <property type="entry name" value="MetI-like"/>
</dbReference>
<dbReference type="SUPFAM" id="SSF161098">
    <property type="entry name" value="MetI-like"/>
    <property type="match status" value="1"/>
</dbReference>